<dbReference type="InterPro" id="IPR051164">
    <property type="entry name" value="NmrA-like_oxidored"/>
</dbReference>
<dbReference type="InterPro" id="IPR036291">
    <property type="entry name" value="NAD(P)-bd_dom_sf"/>
</dbReference>
<gene>
    <name evidence="4" type="ORF">CXZ10_05445</name>
</gene>
<dbReference type="EMBL" id="PJNW01000002">
    <property type="protein sequence ID" value="PKR90798.1"/>
    <property type="molecule type" value="Genomic_DNA"/>
</dbReference>
<keyword evidence="2" id="KW-0521">NADP</keyword>
<keyword evidence="5" id="KW-1185">Reference proteome</keyword>
<accession>A0A1I4QB36</accession>
<name>A0A1I4QB36_9HYPH</name>
<evidence type="ECO:0000256" key="1">
    <source>
        <dbReference type="ARBA" id="ARBA00006328"/>
    </source>
</evidence>
<dbReference type="AlphaFoldDB" id="A0A1I4QB36"/>
<dbReference type="InterPro" id="IPR008030">
    <property type="entry name" value="NmrA-like"/>
</dbReference>
<sequence>MTNRNTIVVTGATGRQGRAVCRRLLTDGFQVIALVRNPDAEAARQLLAEGTEVVRGNMDDGVELAEIFRGAFGVFSMQNFWETGYVREFEQALNVLEAARYAGISHLVYSSAALESGQGLPHIETKCCIEALTRRYFPSASILRGAWFMEGFLDGFVDIGRGEFRFVTEPEQPHGWVCMQDIGQFVARAFREQGTYAGVRLNLVSGFSTGVEMAAAFSRALGRPVTYRKMSAEEVQAMIDGFISDPVFARELTGVFRVLHDVNFTVDRPLLDRLLPNPTSLDRWVETVWLPYQAARSPVPI</sequence>
<dbReference type="Gene3D" id="3.90.25.10">
    <property type="entry name" value="UDP-galactose 4-epimerase, domain 1"/>
    <property type="match status" value="1"/>
</dbReference>
<dbReference type="CDD" id="cd05251">
    <property type="entry name" value="NmrA_like_SDR_a"/>
    <property type="match status" value="1"/>
</dbReference>
<dbReference type="PANTHER" id="PTHR42748:SF7">
    <property type="entry name" value="NMRA LIKE REDOX SENSOR 1-RELATED"/>
    <property type="match status" value="1"/>
</dbReference>
<dbReference type="Proteomes" id="UP000233491">
    <property type="component" value="Unassembled WGS sequence"/>
</dbReference>
<proteinExistence type="inferred from homology"/>
<dbReference type="Gene3D" id="3.40.50.720">
    <property type="entry name" value="NAD(P)-binding Rossmann-like Domain"/>
    <property type="match status" value="1"/>
</dbReference>
<organism evidence="4 5">
    <name type="scientific">Pleomorphomonas diazotrophica</name>
    <dbReference type="NCBI Taxonomy" id="1166257"/>
    <lineage>
        <taxon>Bacteria</taxon>
        <taxon>Pseudomonadati</taxon>
        <taxon>Pseudomonadota</taxon>
        <taxon>Alphaproteobacteria</taxon>
        <taxon>Hyphomicrobiales</taxon>
        <taxon>Pleomorphomonadaceae</taxon>
        <taxon>Pleomorphomonas</taxon>
    </lineage>
</organism>
<evidence type="ECO:0000313" key="5">
    <source>
        <dbReference type="Proteomes" id="UP000233491"/>
    </source>
</evidence>
<dbReference type="Pfam" id="PF05368">
    <property type="entry name" value="NmrA"/>
    <property type="match status" value="1"/>
</dbReference>
<evidence type="ECO:0000313" key="4">
    <source>
        <dbReference type="EMBL" id="PKR90798.1"/>
    </source>
</evidence>
<dbReference type="RefSeq" id="WP_101288061.1">
    <property type="nucleotide sequence ID" value="NZ_FOUQ01000001.1"/>
</dbReference>
<dbReference type="OrthoDB" id="9794300at2"/>
<feature type="domain" description="NmrA-like" evidence="3">
    <location>
        <begin position="5"/>
        <end position="264"/>
    </location>
</feature>
<comment type="similarity">
    <text evidence="1">Belongs to the NmrA-type oxidoreductase family.</text>
</comment>
<reference evidence="4 5" key="1">
    <citation type="submission" date="2017-12" db="EMBL/GenBank/DDBJ databases">
        <title>Anaerobic carbon monoxide metabolism by Pleomorphomonas carboxyditropha sp. nov., a new mesophilic hydrogenogenic carboxidotroph.</title>
        <authorList>
            <person name="Esquivel-Elizondo S."/>
            <person name="Krajmalnik-Brown R."/>
        </authorList>
    </citation>
    <scope>NUCLEOTIDE SEQUENCE [LARGE SCALE GENOMIC DNA]</scope>
    <source>
        <strain evidence="4 5">R5-392</strain>
    </source>
</reference>
<dbReference type="PANTHER" id="PTHR42748">
    <property type="entry name" value="NITROGEN METABOLITE REPRESSION PROTEIN NMRA FAMILY MEMBER"/>
    <property type="match status" value="1"/>
</dbReference>
<dbReference type="SUPFAM" id="SSF51735">
    <property type="entry name" value="NAD(P)-binding Rossmann-fold domains"/>
    <property type="match status" value="1"/>
</dbReference>
<evidence type="ECO:0000259" key="3">
    <source>
        <dbReference type="Pfam" id="PF05368"/>
    </source>
</evidence>
<protein>
    <submittedName>
        <fullName evidence="4">NmrA family protein</fullName>
    </submittedName>
</protein>
<comment type="caution">
    <text evidence="4">The sequence shown here is derived from an EMBL/GenBank/DDBJ whole genome shotgun (WGS) entry which is preliminary data.</text>
</comment>
<evidence type="ECO:0000256" key="2">
    <source>
        <dbReference type="ARBA" id="ARBA00022857"/>
    </source>
</evidence>